<feature type="non-terminal residue" evidence="3">
    <location>
        <position position="1"/>
    </location>
</feature>
<protein>
    <submittedName>
        <fullName evidence="3">Uncharacterized protein</fullName>
    </submittedName>
</protein>
<evidence type="ECO:0000313" key="4">
    <source>
        <dbReference type="Proteomes" id="UP000663873"/>
    </source>
</evidence>
<organism evidence="3 4">
    <name type="scientific">Rotaria socialis</name>
    <dbReference type="NCBI Taxonomy" id="392032"/>
    <lineage>
        <taxon>Eukaryota</taxon>
        <taxon>Metazoa</taxon>
        <taxon>Spiralia</taxon>
        <taxon>Gnathifera</taxon>
        <taxon>Rotifera</taxon>
        <taxon>Eurotatoria</taxon>
        <taxon>Bdelloidea</taxon>
        <taxon>Philodinida</taxon>
        <taxon>Philodinidae</taxon>
        <taxon>Rotaria</taxon>
    </lineage>
</organism>
<dbReference type="Proteomes" id="UP000663873">
    <property type="component" value="Unassembled WGS sequence"/>
</dbReference>
<evidence type="ECO:0000313" key="3">
    <source>
        <dbReference type="EMBL" id="CAF4828181.1"/>
    </source>
</evidence>
<gene>
    <name evidence="2" type="ORF">UJA718_LOCUS42472</name>
    <name evidence="3" type="ORF">UJA718_LOCUS42476</name>
</gene>
<name>A0A821QTB4_9BILA</name>
<keyword evidence="4" id="KW-1185">Reference proteome</keyword>
<comment type="caution">
    <text evidence="3">The sequence shown here is derived from an EMBL/GenBank/DDBJ whole genome shotgun (WGS) entry which is preliminary data.</text>
</comment>
<proteinExistence type="predicted"/>
<evidence type="ECO:0000256" key="1">
    <source>
        <dbReference type="SAM" id="MobiDB-lite"/>
    </source>
</evidence>
<dbReference type="EMBL" id="CAJOBP010054740">
    <property type="protein sequence ID" value="CAF4828181.1"/>
    <property type="molecule type" value="Genomic_DNA"/>
</dbReference>
<reference evidence="3" key="1">
    <citation type="submission" date="2021-02" db="EMBL/GenBank/DDBJ databases">
        <authorList>
            <person name="Nowell W R."/>
        </authorList>
    </citation>
    <scope>NUCLEOTIDE SEQUENCE</scope>
</reference>
<sequence length="46" mass="5514">MAEDKKAKPAKKNEHDLDDLKRELEIDDHKVSAEELYRRYDSDPDR</sequence>
<dbReference type="EMBL" id="CAJOBP010054722">
    <property type="protein sequence ID" value="CAF4828093.1"/>
    <property type="molecule type" value="Genomic_DNA"/>
</dbReference>
<evidence type="ECO:0000313" key="2">
    <source>
        <dbReference type="EMBL" id="CAF4828093.1"/>
    </source>
</evidence>
<accession>A0A821QTB4</accession>
<feature type="region of interest" description="Disordered" evidence="1">
    <location>
        <begin position="1"/>
        <end position="46"/>
    </location>
</feature>
<dbReference type="AlphaFoldDB" id="A0A821QTB4"/>